<keyword evidence="4" id="KW-0238">DNA-binding</keyword>
<feature type="domain" description="Zn(2)-C6 fungal-type" evidence="8">
    <location>
        <begin position="31"/>
        <end position="60"/>
    </location>
</feature>
<evidence type="ECO:0000256" key="7">
    <source>
        <dbReference type="SAM" id="MobiDB-lite"/>
    </source>
</evidence>
<dbReference type="PANTHER" id="PTHR46910:SF3">
    <property type="entry name" value="HALOTOLERANCE PROTEIN 9-RELATED"/>
    <property type="match status" value="1"/>
</dbReference>
<protein>
    <recommendedName>
        <fullName evidence="8">Zn(2)-C6 fungal-type domain-containing protein</fullName>
    </recommendedName>
</protein>
<dbReference type="PANTHER" id="PTHR46910">
    <property type="entry name" value="TRANSCRIPTION FACTOR PDR1"/>
    <property type="match status" value="1"/>
</dbReference>
<dbReference type="Gene3D" id="4.10.240.10">
    <property type="entry name" value="Zn(2)-C6 fungal-type DNA-binding domain"/>
    <property type="match status" value="1"/>
</dbReference>
<evidence type="ECO:0000256" key="5">
    <source>
        <dbReference type="ARBA" id="ARBA00023163"/>
    </source>
</evidence>
<gene>
    <name evidence="9" type="ORF">Z517_09205</name>
</gene>
<keyword evidence="10" id="KW-1185">Reference proteome</keyword>
<dbReference type="VEuPathDB" id="FungiDB:Z517_09205"/>
<evidence type="ECO:0000313" key="10">
    <source>
        <dbReference type="Proteomes" id="UP000053029"/>
    </source>
</evidence>
<sequence length="376" mass="40300">MSGFNDTTTSGPGGQLELVKRPQVLPGWGYACDACRRRKTKCDKTKNCSNCIRLKLVCTFDHARTSRKHRKHLKSANDLQAVDLSFWAMEADESVVSPTTNSNGVKIDKGTTPIEASGNSAPGWMPPANALTAVPANYTNVVGPNYSQYHDQRRVYECGPDANSTLATSFNREPYARVPSSVPYPVNTHPAPPPLDVAAGQGNYVVMDAREAPYDEQKPVYNCNPEPNGTAPISSSTAPYSPGTPESLPTEQHPQCRACGGFVDSGPASGIESSAFALLQAYVMSGITVPRDYLPHLQKLVLTNPQGYLAALCSYIQSGHGRAISLQHTMTRNGPVGGWSGGPYDQVSDEYTVRRDAVAGSHPQLTGSAESKLVTG</sequence>
<keyword evidence="6" id="KW-0539">Nucleus</keyword>
<dbReference type="InterPro" id="IPR001138">
    <property type="entry name" value="Zn2Cys6_DnaBD"/>
</dbReference>
<dbReference type="GO" id="GO:0005634">
    <property type="term" value="C:nucleus"/>
    <property type="evidence" value="ECO:0007669"/>
    <property type="project" value="UniProtKB-SubCell"/>
</dbReference>
<keyword evidence="5" id="KW-0804">Transcription</keyword>
<dbReference type="CDD" id="cd00067">
    <property type="entry name" value="GAL4"/>
    <property type="match status" value="1"/>
</dbReference>
<dbReference type="HOGENOM" id="CLU_735732_0_0_1"/>
<dbReference type="AlphaFoldDB" id="A0A0D2DGF1"/>
<feature type="region of interest" description="Disordered" evidence="7">
    <location>
        <begin position="225"/>
        <end position="253"/>
    </location>
</feature>
<keyword evidence="3" id="KW-0805">Transcription regulation</keyword>
<reference evidence="9 10" key="1">
    <citation type="submission" date="2015-01" db="EMBL/GenBank/DDBJ databases">
        <title>The Genome Sequence of Fonsecaea pedrosoi CBS 271.37.</title>
        <authorList>
            <consortium name="The Broad Institute Genomics Platform"/>
            <person name="Cuomo C."/>
            <person name="de Hoog S."/>
            <person name="Gorbushina A."/>
            <person name="Stielow B."/>
            <person name="Teixiera M."/>
            <person name="Abouelleil A."/>
            <person name="Chapman S.B."/>
            <person name="Priest M."/>
            <person name="Young S.K."/>
            <person name="Wortman J."/>
            <person name="Nusbaum C."/>
            <person name="Birren B."/>
        </authorList>
    </citation>
    <scope>NUCLEOTIDE SEQUENCE [LARGE SCALE GENOMIC DNA]</scope>
    <source>
        <strain evidence="9 10">CBS 271.37</strain>
    </source>
</reference>
<evidence type="ECO:0000313" key="9">
    <source>
        <dbReference type="EMBL" id="KIW76761.1"/>
    </source>
</evidence>
<dbReference type="InterPro" id="IPR050987">
    <property type="entry name" value="AtrR-like"/>
</dbReference>
<comment type="subcellular location">
    <subcellularLocation>
        <location evidence="1">Nucleus</location>
    </subcellularLocation>
</comment>
<dbReference type="GeneID" id="25308695"/>
<evidence type="ECO:0000256" key="1">
    <source>
        <dbReference type="ARBA" id="ARBA00004123"/>
    </source>
</evidence>
<name>A0A0D2DGF1_9EURO</name>
<dbReference type="Pfam" id="PF00172">
    <property type="entry name" value="Zn_clus"/>
    <property type="match status" value="1"/>
</dbReference>
<evidence type="ECO:0000256" key="4">
    <source>
        <dbReference type="ARBA" id="ARBA00023125"/>
    </source>
</evidence>
<dbReference type="InterPro" id="IPR036864">
    <property type="entry name" value="Zn2-C6_fun-type_DNA-bd_sf"/>
</dbReference>
<keyword evidence="2" id="KW-0479">Metal-binding</keyword>
<dbReference type="GO" id="GO:0003677">
    <property type="term" value="F:DNA binding"/>
    <property type="evidence" value="ECO:0007669"/>
    <property type="project" value="UniProtKB-KW"/>
</dbReference>
<accession>A0A0D2DGF1</accession>
<proteinExistence type="predicted"/>
<dbReference type="GO" id="GO:0000981">
    <property type="term" value="F:DNA-binding transcription factor activity, RNA polymerase II-specific"/>
    <property type="evidence" value="ECO:0007669"/>
    <property type="project" value="InterPro"/>
</dbReference>
<dbReference type="Proteomes" id="UP000053029">
    <property type="component" value="Unassembled WGS sequence"/>
</dbReference>
<dbReference type="EMBL" id="KN846974">
    <property type="protein sequence ID" value="KIW76761.1"/>
    <property type="molecule type" value="Genomic_DNA"/>
</dbReference>
<evidence type="ECO:0000256" key="6">
    <source>
        <dbReference type="ARBA" id="ARBA00023242"/>
    </source>
</evidence>
<dbReference type="PROSITE" id="PS50048">
    <property type="entry name" value="ZN2_CY6_FUNGAL_2"/>
    <property type="match status" value="1"/>
</dbReference>
<evidence type="ECO:0000256" key="2">
    <source>
        <dbReference type="ARBA" id="ARBA00022723"/>
    </source>
</evidence>
<dbReference type="SUPFAM" id="SSF57701">
    <property type="entry name" value="Zn2/Cys6 DNA-binding domain"/>
    <property type="match status" value="1"/>
</dbReference>
<feature type="compositionally biased region" description="Polar residues" evidence="7">
    <location>
        <begin position="225"/>
        <end position="239"/>
    </location>
</feature>
<dbReference type="PROSITE" id="PS00463">
    <property type="entry name" value="ZN2_CY6_FUNGAL_1"/>
    <property type="match status" value="1"/>
</dbReference>
<dbReference type="GO" id="GO:0008270">
    <property type="term" value="F:zinc ion binding"/>
    <property type="evidence" value="ECO:0007669"/>
    <property type="project" value="InterPro"/>
</dbReference>
<dbReference type="RefSeq" id="XP_013280569.1">
    <property type="nucleotide sequence ID" value="XM_013425115.1"/>
</dbReference>
<evidence type="ECO:0000256" key="3">
    <source>
        <dbReference type="ARBA" id="ARBA00023015"/>
    </source>
</evidence>
<organism evidence="9 10">
    <name type="scientific">Fonsecaea pedrosoi CBS 271.37</name>
    <dbReference type="NCBI Taxonomy" id="1442368"/>
    <lineage>
        <taxon>Eukaryota</taxon>
        <taxon>Fungi</taxon>
        <taxon>Dikarya</taxon>
        <taxon>Ascomycota</taxon>
        <taxon>Pezizomycotina</taxon>
        <taxon>Eurotiomycetes</taxon>
        <taxon>Chaetothyriomycetidae</taxon>
        <taxon>Chaetothyriales</taxon>
        <taxon>Herpotrichiellaceae</taxon>
        <taxon>Fonsecaea</taxon>
    </lineage>
</organism>
<evidence type="ECO:0000259" key="8">
    <source>
        <dbReference type="PROSITE" id="PS50048"/>
    </source>
</evidence>
<dbReference type="SMART" id="SM00066">
    <property type="entry name" value="GAL4"/>
    <property type="match status" value="1"/>
</dbReference>